<accession>A0A0V1DS04</accession>
<protein>
    <submittedName>
        <fullName evidence="1">Uncharacterized protein</fullName>
    </submittedName>
</protein>
<sequence>MLRRTSKIYWMAHVNRKTCCLLSLIKSVHSKTCLLENVCKFLFHCNAYSFVSSGSMAVGIR</sequence>
<name>A0A0V1DS04_TRIPS</name>
<organism evidence="1 2">
    <name type="scientific">Trichinella pseudospiralis</name>
    <name type="common">Parasitic roundworm</name>
    <dbReference type="NCBI Taxonomy" id="6337"/>
    <lineage>
        <taxon>Eukaryota</taxon>
        <taxon>Metazoa</taxon>
        <taxon>Ecdysozoa</taxon>
        <taxon>Nematoda</taxon>
        <taxon>Enoplea</taxon>
        <taxon>Dorylaimia</taxon>
        <taxon>Trichinellida</taxon>
        <taxon>Trichinellidae</taxon>
        <taxon>Trichinella</taxon>
    </lineage>
</organism>
<evidence type="ECO:0000313" key="1">
    <source>
        <dbReference type="EMBL" id="KRY64351.1"/>
    </source>
</evidence>
<dbReference type="EMBL" id="JYDR01000468">
    <property type="protein sequence ID" value="KRY64351.1"/>
    <property type="molecule type" value="Genomic_DNA"/>
</dbReference>
<dbReference type="AlphaFoldDB" id="A0A0V1DS04"/>
<evidence type="ECO:0000313" key="2">
    <source>
        <dbReference type="Proteomes" id="UP000054632"/>
    </source>
</evidence>
<dbReference type="Proteomes" id="UP000054632">
    <property type="component" value="Unassembled WGS sequence"/>
</dbReference>
<proteinExistence type="predicted"/>
<gene>
    <name evidence="1" type="ORF">T4A_1862</name>
</gene>
<reference evidence="1 2" key="1">
    <citation type="submission" date="2015-01" db="EMBL/GenBank/DDBJ databases">
        <title>Evolution of Trichinella species and genotypes.</title>
        <authorList>
            <person name="Korhonen P.K."/>
            <person name="Edoardo P."/>
            <person name="Giuseppe L.R."/>
            <person name="Gasser R.B."/>
        </authorList>
    </citation>
    <scope>NUCLEOTIDE SEQUENCE [LARGE SCALE GENOMIC DNA]</scope>
    <source>
        <strain evidence="1">ISS13</strain>
    </source>
</reference>
<comment type="caution">
    <text evidence="1">The sequence shown here is derived from an EMBL/GenBank/DDBJ whole genome shotgun (WGS) entry which is preliminary data.</text>
</comment>